<dbReference type="Proteomes" id="UP001497644">
    <property type="component" value="Unassembled WGS sequence"/>
</dbReference>
<protein>
    <recommendedName>
        <fullName evidence="3">Endonuclease-reverse transcriptase</fullName>
    </recommendedName>
</protein>
<evidence type="ECO:0000313" key="1">
    <source>
        <dbReference type="EMBL" id="CAL1671998.1"/>
    </source>
</evidence>
<name>A0AAV2MX82_9HYME</name>
<organism evidence="1 2">
    <name type="scientific">Lasius platythorax</name>
    <dbReference type="NCBI Taxonomy" id="488582"/>
    <lineage>
        <taxon>Eukaryota</taxon>
        <taxon>Metazoa</taxon>
        <taxon>Ecdysozoa</taxon>
        <taxon>Arthropoda</taxon>
        <taxon>Hexapoda</taxon>
        <taxon>Insecta</taxon>
        <taxon>Pterygota</taxon>
        <taxon>Neoptera</taxon>
        <taxon>Endopterygota</taxon>
        <taxon>Hymenoptera</taxon>
        <taxon>Apocrita</taxon>
        <taxon>Aculeata</taxon>
        <taxon>Formicoidea</taxon>
        <taxon>Formicidae</taxon>
        <taxon>Formicinae</taxon>
        <taxon>Lasius</taxon>
        <taxon>Lasius</taxon>
    </lineage>
</organism>
<accession>A0AAV2MX82</accession>
<comment type="caution">
    <text evidence="1">The sequence shown here is derived from an EMBL/GenBank/DDBJ whole genome shotgun (WGS) entry which is preliminary data.</text>
</comment>
<evidence type="ECO:0000313" key="2">
    <source>
        <dbReference type="Proteomes" id="UP001497644"/>
    </source>
</evidence>
<dbReference type="AlphaFoldDB" id="A0AAV2MX82"/>
<reference evidence="1" key="1">
    <citation type="submission" date="2024-04" db="EMBL/GenBank/DDBJ databases">
        <authorList>
            <consortium name="Molecular Ecology Group"/>
        </authorList>
    </citation>
    <scope>NUCLEOTIDE SEQUENCE</scope>
</reference>
<gene>
    <name evidence="1" type="ORF">LPLAT_LOCUS5410</name>
</gene>
<dbReference type="EMBL" id="CAXIPU020000435">
    <property type="protein sequence ID" value="CAL1671998.1"/>
    <property type="molecule type" value="Genomic_DNA"/>
</dbReference>
<proteinExistence type="predicted"/>
<evidence type="ECO:0008006" key="3">
    <source>
        <dbReference type="Google" id="ProtNLM"/>
    </source>
</evidence>
<sequence length="226" mass="27190">MEIWHEPKITDHSAIVVHWDVGLEEYKIKTIKKRNYKNMDVEKFQELINIRVNAIKSESSNELADLVINEIIVNLDLTAPQRMIILKNKWQGKQWYSQYIRNLMKQRDIAYKIARLNNNVEDWELFRQLRNLTVDACRKAKREYLEKKLDKNKRNPKQIWNILKDMLKSNSVSRECSELLCANKVINKVEEMAERFNYYFIDSIRQLADANYEEKCITQRQYTDKV</sequence>
<keyword evidence="2" id="KW-1185">Reference proteome</keyword>